<keyword evidence="6" id="KW-0178">Competence</keyword>
<sequence>MAIAESRLGNIARGYAPKGVVIHNDAGGNGANIAFYSNWLATHTLENGFAHYYVASDGTLKAAEETSIAWHTATPYGNANYIGIEACQSKGDLAQFKKNEEAALKLAAQVLKRYNLPANRETVKLHKQFSATACPHRSVELHGDNTAVQDYFIERIKSCMAGSSAKPTYKPKKQKQANTAIEQFKLFSNQFTAYKTFRVDAIKKVNGIWQFVNYDLAGSRRVDWTNNGIPLAIVDNMTRGNQANTQIGDMVKFAHGYNHGKIDKYDVKSNGVGIDYTGYGIVWFNADKFMEL</sequence>
<dbReference type="PANTHER" id="PTHR30417">
    <property type="entry name" value="N-ACETYLMURAMOYL-L-ALANINE AMIDASE AMID"/>
    <property type="match status" value="1"/>
</dbReference>
<evidence type="ECO:0000256" key="6">
    <source>
        <dbReference type="ARBA" id="ARBA00023287"/>
    </source>
</evidence>
<evidence type="ECO:0000259" key="8">
    <source>
        <dbReference type="SMART" id="SM00644"/>
    </source>
</evidence>
<dbReference type="RefSeq" id="WP_264336068.1">
    <property type="nucleotide sequence ID" value="NZ_CP074441.1"/>
</dbReference>
<comment type="similarity">
    <text evidence="2">Belongs to the N-acetylmuramoyl-L-alanine amidase 2 family.</text>
</comment>
<accession>A0ABT3E427</accession>
<dbReference type="Pfam" id="PF16775">
    <property type="entry name" value="ZoocinA_TRD"/>
    <property type="match status" value="1"/>
</dbReference>
<dbReference type="GO" id="GO:0008745">
    <property type="term" value="F:N-acetylmuramoyl-L-alanine amidase activity"/>
    <property type="evidence" value="ECO:0007669"/>
    <property type="project" value="UniProtKB-EC"/>
</dbReference>
<evidence type="ECO:0000256" key="3">
    <source>
        <dbReference type="ARBA" id="ARBA00011901"/>
    </source>
</evidence>
<dbReference type="InterPro" id="IPR038263">
    <property type="entry name" value="Lytic_exo_TRD_sf"/>
</dbReference>
<dbReference type="InterPro" id="IPR002502">
    <property type="entry name" value="Amidase_domain"/>
</dbReference>
<evidence type="ECO:0000313" key="9">
    <source>
        <dbReference type="EMBL" id="MCW0953175.1"/>
    </source>
</evidence>
<dbReference type="CDD" id="cd06583">
    <property type="entry name" value="PGRP"/>
    <property type="match status" value="1"/>
</dbReference>
<evidence type="ECO:0000256" key="1">
    <source>
        <dbReference type="ARBA" id="ARBA00001561"/>
    </source>
</evidence>
<keyword evidence="7" id="KW-0961">Cell wall biogenesis/degradation</keyword>
<keyword evidence="10" id="KW-1185">Reference proteome</keyword>
<organism evidence="9 10">
    <name type="scientific">Weissella ceti</name>
    <dbReference type="NCBI Taxonomy" id="759620"/>
    <lineage>
        <taxon>Bacteria</taxon>
        <taxon>Bacillati</taxon>
        <taxon>Bacillota</taxon>
        <taxon>Bacilli</taxon>
        <taxon>Lactobacillales</taxon>
        <taxon>Lactobacillaceae</taxon>
        <taxon>Weissella</taxon>
    </lineage>
</organism>
<comment type="caution">
    <text evidence="9">The sequence shown here is derived from an EMBL/GenBank/DDBJ whole genome shotgun (WGS) entry which is preliminary data.</text>
</comment>
<reference evidence="9 10" key="1">
    <citation type="submission" date="2022-10" db="EMBL/GenBank/DDBJ databases">
        <title>Weissella fermenti sp. nov., isolated from fermented cabbage.</title>
        <authorList>
            <person name="Lee J.K."/>
            <person name="Baek J.H."/>
            <person name="Choi D.G."/>
            <person name="Kim J.M."/>
            <person name="Jeon C.O."/>
        </authorList>
    </citation>
    <scope>NUCLEOTIDE SEQUENCE [LARGE SCALE GENOMIC DNA]</scope>
    <source>
        <strain evidence="9 10">KACC 18534</strain>
    </source>
</reference>
<name>A0ABT3E427_9LACO</name>
<dbReference type="Pfam" id="PF01510">
    <property type="entry name" value="Amidase_2"/>
    <property type="match status" value="1"/>
</dbReference>
<gene>
    <name evidence="9" type="ORF">OIT44_03690</name>
</gene>
<dbReference type="InterPro" id="IPR036505">
    <property type="entry name" value="Amidase/PGRP_sf"/>
</dbReference>
<keyword evidence="5" id="KW-0749">Sporulation</keyword>
<evidence type="ECO:0000256" key="4">
    <source>
        <dbReference type="ARBA" id="ARBA00022801"/>
    </source>
</evidence>
<feature type="domain" description="N-acetylmuramoyl-L-alanine amidase" evidence="8">
    <location>
        <begin position="8"/>
        <end position="151"/>
    </location>
</feature>
<keyword evidence="4 9" id="KW-0378">Hydrolase</keyword>
<dbReference type="SUPFAM" id="SSF55846">
    <property type="entry name" value="N-acetylmuramoyl-L-alanine amidase-like"/>
    <property type="match status" value="1"/>
</dbReference>
<evidence type="ECO:0000313" key="10">
    <source>
        <dbReference type="Proteomes" id="UP001526225"/>
    </source>
</evidence>
<dbReference type="Proteomes" id="UP001526225">
    <property type="component" value="Unassembled WGS sequence"/>
</dbReference>
<dbReference type="PANTHER" id="PTHR30417:SF11">
    <property type="entry name" value="N-ACETYLMURAMOYL-L-ALANINE AMIDASE XLYA"/>
    <property type="match status" value="1"/>
</dbReference>
<evidence type="ECO:0000256" key="7">
    <source>
        <dbReference type="ARBA" id="ARBA00023316"/>
    </source>
</evidence>
<dbReference type="Gene3D" id="3.40.80.10">
    <property type="entry name" value="Peptidoglycan recognition protein-like"/>
    <property type="match status" value="1"/>
</dbReference>
<proteinExistence type="inferred from homology"/>
<dbReference type="InterPro" id="IPR031898">
    <property type="entry name" value="ZoocinA_TRD"/>
</dbReference>
<comment type="catalytic activity">
    <reaction evidence="1">
        <text>Hydrolyzes the link between N-acetylmuramoyl residues and L-amino acid residues in certain cell-wall glycopeptides.</text>
        <dbReference type="EC" id="3.5.1.28"/>
    </reaction>
</comment>
<evidence type="ECO:0000256" key="5">
    <source>
        <dbReference type="ARBA" id="ARBA00022969"/>
    </source>
</evidence>
<dbReference type="Gene3D" id="2.40.50.670">
    <property type="match status" value="1"/>
</dbReference>
<evidence type="ECO:0000256" key="2">
    <source>
        <dbReference type="ARBA" id="ARBA00007553"/>
    </source>
</evidence>
<dbReference type="EMBL" id="JAOZFE010000003">
    <property type="protein sequence ID" value="MCW0953175.1"/>
    <property type="molecule type" value="Genomic_DNA"/>
</dbReference>
<protein>
    <recommendedName>
        <fullName evidence="3">N-acetylmuramoyl-L-alanine amidase</fullName>
        <ecNumber evidence="3">3.5.1.28</ecNumber>
    </recommendedName>
</protein>
<dbReference type="InterPro" id="IPR051206">
    <property type="entry name" value="NAMLAA_amidase_2"/>
</dbReference>
<dbReference type="SMART" id="SM00644">
    <property type="entry name" value="Ami_2"/>
    <property type="match status" value="1"/>
</dbReference>
<dbReference type="EC" id="3.5.1.28" evidence="3"/>